<evidence type="ECO:0000256" key="4">
    <source>
        <dbReference type="HAMAP-Rule" id="MF_01366"/>
    </source>
</evidence>
<dbReference type="PANTHER" id="PTHR11545:SF2">
    <property type="entry name" value="LARGE RIBOSOMAL SUBUNIT PROTEIN UL13M"/>
    <property type="match status" value="1"/>
</dbReference>
<evidence type="ECO:0000256" key="1">
    <source>
        <dbReference type="ARBA" id="ARBA00006227"/>
    </source>
</evidence>
<dbReference type="PROSITE" id="PS00783">
    <property type="entry name" value="RIBOSOMAL_L13"/>
    <property type="match status" value="1"/>
</dbReference>
<keyword evidence="2 4" id="KW-0689">Ribosomal protein</keyword>
<dbReference type="InterPro" id="IPR005822">
    <property type="entry name" value="Ribosomal_uL13"/>
</dbReference>
<dbReference type="SUPFAM" id="SSF52161">
    <property type="entry name" value="Ribosomal protein L13"/>
    <property type="match status" value="1"/>
</dbReference>
<evidence type="ECO:0000256" key="6">
    <source>
        <dbReference type="RuleBase" id="RU003878"/>
    </source>
</evidence>
<organism evidence="7 8">
    <name type="scientific">Anaeromyxobacter oryzae</name>
    <dbReference type="NCBI Taxonomy" id="2918170"/>
    <lineage>
        <taxon>Bacteria</taxon>
        <taxon>Pseudomonadati</taxon>
        <taxon>Myxococcota</taxon>
        <taxon>Myxococcia</taxon>
        <taxon>Myxococcales</taxon>
        <taxon>Cystobacterineae</taxon>
        <taxon>Anaeromyxobacteraceae</taxon>
        <taxon>Anaeromyxobacter</taxon>
    </lineage>
</organism>
<dbReference type="InterPro" id="IPR005823">
    <property type="entry name" value="Ribosomal_uL13_bac-type"/>
</dbReference>
<keyword evidence="8" id="KW-1185">Reference proteome</keyword>
<keyword evidence="3 4" id="KW-0687">Ribonucleoprotein</keyword>
<evidence type="ECO:0000256" key="5">
    <source>
        <dbReference type="RuleBase" id="RU003877"/>
    </source>
</evidence>
<reference evidence="8" key="1">
    <citation type="journal article" date="2022" name="Int. J. Syst. Evol. Microbiol.">
        <title>Anaeromyxobacter oryzae sp. nov., Anaeromyxobacter diazotrophicus sp. nov. and Anaeromyxobacter paludicola sp. nov., isolated from paddy soils.</title>
        <authorList>
            <person name="Itoh H."/>
            <person name="Xu Z."/>
            <person name="Mise K."/>
            <person name="Masuda Y."/>
            <person name="Ushijima N."/>
            <person name="Hayakawa C."/>
            <person name="Shiratori Y."/>
            <person name="Senoo K."/>
        </authorList>
    </citation>
    <scope>NUCLEOTIDE SEQUENCE [LARGE SCALE GENOMIC DNA]</scope>
    <source>
        <strain evidence="8">Red232</strain>
    </source>
</reference>
<dbReference type="PANTHER" id="PTHR11545">
    <property type="entry name" value="RIBOSOMAL PROTEIN L13"/>
    <property type="match status" value="1"/>
</dbReference>
<comment type="subunit">
    <text evidence="4">Part of the 50S ribosomal subunit.</text>
</comment>
<evidence type="ECO:0000313" key="7">
    <source>
        <dbReference type="EMBL" id="BDG04881.1"/>
    </source>
</evidence>
<accession>A0ABM7WZA3</accession>
<dbReference type="HAMAP" id="MF_01366">
    <property type="entry name" value="Ribosomal_uL13"/>
    <property type="match status" value="1"/>
</dbReference>
<sequence length="149" mass="16446">MSKGTTHSATRAEALNGRKWWVVDATDLTVGRAASRIASILKGKHKPAYTPSLDTGDFVVVVNAGKARFTGKKEEDKTFFTHTMHPGGAKHTPMNKLREKHPEQIIENAVRRMLPRTALGRQMLTKLKVYAGDTHPHAAQKPEALNLAQ</sequence>
<dbReference type="Gene3D" id="3.90.1180.10">
    <property type="entry name" value="Ribosomal protein L13"/>
    <property type="match status" value="1"/>
</dbReference>
<comment type="function">
    <text evidence="4 6">This protein is one of the early assembly proteins of the 50S ribosomal subunit, although it is not seen to bind rRNA by itself. It is important during the early stages of 50S assembly.</text>
</comment>
<evidence type="ECO:0000256" key="3">
    <source>
        <dbReference type="ARBA" id="ARBA00023274"/>
    </source>
</evidence>
<dbReference type="Pfam" id="PF00572">
    <property type="entry name" value="Ribosomal_L13"/>
    <property type="match status" value="1"/>
</dbReference>
<dbReference type="InterPro" id="IPR023563">
    <property type="entry name" value="Ribosomal_uL13_CS"/>
</dbReference>
<comment type="similarity">
    <text evidence="1 4 5">Belongs to the universal ribosomal protein uL13 family.</text>
</comment>
<gene>
    <name evidence="4 6 7" type="primary">rplM</name>
    <name evidence="7" type="ORF">AMOR_38770</name>
</gene>
<dbReference type="GO" id="GO:0005840">
    <property type="term" value="C:ribosome"/>
    <property type="evidence" value="ECO:0007669"/>
    <property type="project" value="UniProtKB-KW"/>
</dbReference>
<dbReference type="NCBIfam" id="TIGR01066">
    <property type="entry name" value="rplM_bact"/>
    <property type="match status" value="1"/>
</dbReference>
<name>A0ABM7WZA3_9BACT</name>
<dbReference type="PIRSF" id="PIRSF002181">
    <property type="entry name" value="Ribosomal_L13"/>
    <property type="match status" value="1"/>
</dbReference>
<evidence type="ECO:0000313" key="8">
    <source>
        <dbReference type="Proteomes" id="UP001162891"/>
    </source>
</evidence>
<dbReference type="CDD" id="cd00392">
    <property type="entry name" value="Ribosomal_L13"/>
    <property type="match status" value="1"/>
</dbReference>
<protein>
    <recommendedName>
        <fullName evidence="4">Large ribosomal subunit protein uL13</fullName>
    </recommendedName>
</protein>
<dbReference type="Proteomes" id="UP001162891">
    <property type="component" value="Chromosome"/>
</dbReference>
<dbReference type="InterPro" id="IPR036899">
    <property type="entry name" value="Ribosomal_uL13_sf"/>
</dbReference>
<dbReference type="EMBL" id="AP025591">
    <property type="protein sequence ID" value="BDG04881.1"/>
    <property type="molecule type" value="Genomic_DNA"/>
</dbReference>
<dbReference type="RefSeq" id="WP_248353393.1">
    <property type="nucleotide sequence ID" value="NZ_AP025591.1"/>
</dbReference>
<evidence type="ECO:0000256" key="2">
    <source>
        <dbReference type="ARBA" id="ARBA00022980"/>
    </source>
</evidence>
<proteinExistence type="inferred from homology"/>